<dbReference type="InterPro" id="IPR002492">
    <property type="entry name" value="Transposase_Tc1-like"/>
</dbReference>
<reference evidence="4" key="1">
    <citation type="journal article" date="2018" name="PLoS ONE">
        <title>Chinook salmon (Oncorhynchus tshawytscha) genome and transcriptome.</title>
        <authorList>
            <person name="Christensen K.A."/>
            <person name="Leong J.S."/>
            <person name="Sakhrani D."/>
            <person name="Biagi C.A."/>
            <person name="Minkley D.R."/>
            <person name="Withler R.E."/>
            <person name="Rondeau E.B."/>
            <person name="Koop B.F."/>
            <person name="Devlin R.H."/>
        </authorList>
    </citation>
    <scope>NUCLEOTIDE SEQUENCE [LARGE SCALE GENOMIC DNA]</scope>
</reference>
<dbReference type="GeneTree" id="ENSGT01150000287007"/>
<dbReference type="SUPFAM" id="SSF46689">
    <property type="entry name" value="Homeodomain-like"/>
    <property type="match status" value="1"/>
</dbReference>
<feature type="domain" description="Sleeping Beauty transposase HTH" evidence="2">
    <location>
        <begin position="1"/>
        <end position="52"/>
    </location>
</feature>
<dbReference type="GO" id="GO:0003677">
    <property type="term" value="F:DNA binding"/>
    <property type="evidence" value="ECO:0007669"/>
    <property type="project" value="InterPro"/>
</dbReference>
<protein>
    <recommendedName>
        <fullName evidence="5">Transposase Tc1-like domain-containing protein</fullName>
    </recommendedName>
</protein>
<dbReference type="Pfam" id="PF01498">
    <property type="entry name" value="HTH_Tnp_Tc3_2"/>
    <property type="match status" value="1"/>
</dbReference>
<keyword evidence="4" id="KW-1185">Reference proteome</keyword>
<sequence>MKTKELSKQVRDKVVEKYRSGLGYKKISETLNIPRSTIKSIIKKWKEYGTTTNLSREGRLPNLTDQARRALIREATKRPQITLKELQSSTLEIGVSVHRATLTRTPHRAGLYGRVARKKAIAYRKNKQTCLVFAKRHVGDSPNIRKKVLWSDETKM</sequence>
<evidence type="ECO:0000313" key="3">
    <source>
        <dbReference type="Ensembl" id="ENSOTSP00005118458.1"/>
    </source>
</evidence>
<dbReference type="Pfam" id="PF25787">
    <property type="entry name" value="HTH_SB"/>
    <property type="match status" value="1"/>
</dbReference>
<dbReference type="InterPro" id="IPR009057">
    <property type="entry name" value="Homeodomain-like_sf"/>
</dbReference>
<proteinExistence type="predicted"/>
<dbReference type="Gene3D" id="1.10.10.10">
    <property type="entry name" value="Winged helix-like DNA-binding domain superfamily/Winged helix DNA-binding domain"/>
    <property type="match status" value="1"/>
</dbReference>
<dbReference type="AlphaFoldDB" id="A0AAZ3PQJ3"/>
<evidence type="ECO:0000259" key="2">
    <source>
        <dbReference type="Pfam" id="PF25787"/>
    </source>
</evidence>
<evidence type="ECO:0008006" key="5">
    <source>
        <dbReference type="Google" id="ProtNLM"/>
    </source>
</evidence>
<dbReference type="Ensembl" id="ENSOTST00005183801.1">
    <property type="protein sequence ID" value="ENSOTSP00005118458.1"/>
    <property type="gene ID" value="ENSOTSG00005076652.1"/>
</dbReference>
<dbReference type="InterPro" id="IPR057667">
    <property type="entry name" value="HTH_SB"/>
</dbReference>
<feature type="domain" description="Transposase Tc1-like" evidence="1">
    <location>
        <begin position="68"/>
        <end position="138"/>
    </location>
</feature>
<reference evidence="3" key="3">
    <citation type="submission" date="2025-09" db="UniProtKB">
        <authorList>
            <consortium name="Ensembl"/>
        </authorList>
    </citation>
    <scope>IDENTIFICATION</scope>
</reference>
<dbReference type="GO" id="GO:0015074">
    <property type="term" value="P:DNA integration"/>
    <property type="evidence" value="ECO:0007669"/>
    <property type="project" value="InterPro"/>
</dbReference>
<name>A0AAZ3PQJ3_ONCTS</name>
<dbReference type="InterPro" id="IPR036388">
    <property type="entry name" value="WH-like_DNA-bd_sf"/>
</dbReference>
<evidence type="ECO:0000259" key="1">
    <source>
        <dbReference type="Pfam" id="PF01498"/>
    </source>
</evidence>
<evidence type="ECO:0000313" key="4">
    <source>
        <dbReference type="Proteomes" id="UP000694402"/>
    </source>
</evidence>
<dbReference type="Proteomes" id="UP000694402">
    <property type="component" value="Unassembled WGS sequence"/>
</dbReference>
<reference evidence="3" key="2">
    <citation type="submission" date="2025-08" db="UniProtKB">
        <authorList>
            <consortium name="Ensembl"/>
        </authorList>
    </citation>
    <scope>IDENTIFICATION</scope>
</reference>
<accession>A0AAZ3PQJ3</accession>
<organism evidence="3 4">
    <name type="scientific">Oncorhynchus tshawytscha</name>
    <name type="common">Chinook salmon</name>
    <name type="synonym">Salmo tshawytscha</name>
    <dbReference type="NCBI Taxonomy" id="74940"/>
    <lineage>
        <taxon>Eukaryota</taxon>
        <taxon>Metazoa</taxon>
        <taxon>Chordata</taxon>
        <taxon>Craniata</taxon>
        <taxon>Vertebrata</taxon>
        <taxon>Euteleostomi</taxon>
        <taxon>Actinopterygii</taxon>
        <taxon>Neopterygii</taxon>
        <taxon>Teleostei</taxon>
        <taxon>Protacanthopterygii</taxon>
        <taxon>Salmoniformes</taxon>
        <taxon>Salmonidae</taxon>
        <taxon>Salmoninae</taxon>
        <taxon>Oncorhynchus</taxon>
    </lineage>
</organism>
<dbReference type="GO" id="GO:0006313">
    <property type="term" value="P:DNA transposition"/>
    <property type="evidence" value="ECO:0007669"/>
    <property type="project" value="InterPro"/>
</dbReference>